<name>B0VVE9_ACIBS</name>
<dbReference type="EMBL" id="CU468233">
    <property type="protein sequence ID" value="CAP02979.1"/>
    <property type="molecule type" value="Genomic_DNA"/>
</dbReference>
<geneLocation type="plasmid" evidence="2 3">
    <name>p3ABSDF</name>
</geneLocation>
<dbReference type="Proteomes" id="UP000001741">
    <property type="component" value="Plasmid p3ABSDF"/>
</dbReference>
<dbReference type="KEGG" id="abm:ABSDF_p30005"/>
<evidence type="ECO:0000256" key="1">
    <source>
        <dbReference type="SAM" id="SignalP"/>
    </source>
</evidence>
<keyword evidence="2" id="KW-0614">Plasmid</keyword>
<protein>
    <submittedName>
        <fullName evidence="2">Uncharacterized protein</fullName>
    </submittedName>
</protein>
<accession>B0VVE9</accession>
<proteinExistence type="predicted"/>
<feature type="chain" id="PRO_5002755359" evidence="1">
    <location>
        <begin position="21"/>
        <end position="130"/>
    </location>
</feature>
<evidence type="ECO:0000313" key="2">
    <source>
        <dbReference type="EMBL" id="CAP02979.1"/>
    </source>
</evidence>
<reference evidence="2 3" key="1">
    <citation type="journal article" date="2008" name="PLoS ONE">
        <title>Comparative analysis of Acinetobacters: three genomes for three lifestyles.</title>
        <authorList>
            <person name="Vallenet D."/>
            <person name="Nordmann P."/>
            <person name="Barbe V."/>
            <person name="Poirel L."/>
            <person name="Mangenot S."/>
            <person name="Bataille E."/>
            <person name="Dossat C."/>
            <person name="Gas S."/>
            <person name="Kreimeyer A."/>
            <person name="Lenoble P."/>
            <person name="Oztas S."/>
            <person name="Poulain J."/>
            <person name="Segurens B."/>
            <person name="Robert C."/>
            <person name="Abergel C."/>
            <person name="Claverie J.M."/>
            <person name="Raoult D."/>
            <person name="Medigue C."/>
            <person name="Weissenbach J."/>
            <person name="Cruveiller S."/>
        </authorList>
    </citation>
    <scope>NUCLEOTIDE SEQUENCE [LARGE SCALE GENOMIC DNA]</scope>
    <source>
        <strain evidence="2 3">SDF</strain>
        <plasmid evidence="3">p3ABSDF</plasmid>
    </source>
</reference>
<feature type="signal peptide" evidence="1">
    <location>
        <begin position="1"/>
        <end position="20"/>
    </location>
</feature>
<organism evidence="2 3">
    <name type="scientific">Acinetobacter baumannii (strain SDF)</name>
    <dbReference type="NCBI Taxonomy" id="509170"/>
    <lineage>
        <taxon>Bacteria</taxon>
        <taxon>Pseudomonadati</taxon>
        <taxon>Pseudomonadota</taxon>
        <taxon>Gammaproteobacteria</taxon>
        <taxon>Moraxellales</taxon>
        <taxon>Moraxellaceae</taxon>
        <taxon>Acinetobacter</taxon>
        <taxon>Acinetobacter calcoaceticus/baumannii complex</taxon>
    </lineage>
</organism>
<gene>
    <name evidence="2" type="ORF">ABSDF_p30005</name>
</gene>
<dbReference type="HOGENOM" id="CLU_151773_0_0_6"/>
<evidence type="ECO:0000313" key="3">
    <source>
        <dbReference type="Proteomes" id="UP000001741"/>
    </source>
</evidence>
<dbReference type="AlphaFoldDB" id="B0VVE9"/>
<sequence length="130" mass="15147">MKIKYMFLCVLLLLGINAYADDYFCLSNGGKNILLISIKYPNIDEVKYYPYLKPIKISNVVKTEYGDDGGEKPETYYTMNEIIKNKITGNYTFMSQGYIVYSATYTNLKKNKKSEFYRKYDLKLKGINCL</sequence>
<keyword evidence="1" id="KW-0732">Signal</keyword>